<dbReference type="EMBL" id="CAXDID020000139">
    <property type="protein sequence ID" value="CAL6038406.1"/>
    <property type="molecule type" value="Genomic_DNA"/>
</dbReference>
<dbReference type="Proteomes" id="UP001642409">
    <property type="component" value="Unassembled WGS sequence"/>
</dbReference>
<feature type="transmembrane region" description="Helical" evidence="1">
    <location>
        <begin position="21"/>
        <end position="43"/>
    </location>
</feature>
<gene>
    <name evidence="3" type="ORF">HINF_LOCUS37353</name>
    <name evidence="2" type="ORF">HINF_LOCUS59874</name>
</gene>
<protein>
    <submittedName>
        <fullName evidence="3">Hypothetical_protein</fullName>
    </submittedName>
</protein>
<accession>A0AA86RHL6</accession>
<sequence length="117" mass="13279">MRQKRRCCGMLQNTQEHKRGCIITFLCIMFAIMLISGVILGYLGSTYRIYEYSSKEGSGIYVYDNVTLFTGICVGTVLCIIGLFGFIVTSCFCCWEGELEYSKVEPHYYPTPNFASD</sequence>
<comment type="caution">
    <text evidence="2">The sequence shown here is derived from an EMBL/GenBank/DDBJ whole genome shotgun (WGS) entry which is preliminary data.</text>
</comment>
<evidence type="ECO:0000313" key="2">
    <source>
        <dbReference type="EMBL" id="CAI9972229.1"/>
    </source>
</evidence>
<evidence type="ECO:0000313" key="4">
    <source>
        <dbReference type="Proteomes" id="UP001642409"/>
    </source>
</evidence>
<dbReference type="EMBL" id="CATOUU010001104">
    <property type="protein sequence ID" value="CAI9972229.1"/>
    <property type="molecule type" value="Genomic_DNA"/>
</dbReference>
<keyword evidence="1" id="KW-0472">Membrane</keyword>
<keyword evidence="4" id="KW-1185">Reference proteome</keyword>
<proteinExistence type="predicted"/>
<keyword evidence="1" id="KW-0812">Transmembrane</keyword>
<reference evidence="3 4" key="2">
    <citation type="submission" date="2024-07" db="EMBL/GenBank/DDBJ databases">
        <authorList>
            <person name="Akdeniz Z."/>
        </authorList>
    </citation>
    <scope>NUCLEOTIDE SEQUENCE [LARGE SCALE GENOMIC DNA]</scope>
</reference>
<reference evidence="2" key="1">
    <citation type="submission" date="2023-06" db="EMBL/GenBank/DDBJ databases">
        <authorList>
            <person name="Kurt Z."/>
        </authorList>
    </citation>
    <scope>NUCLEOTIDE SEQUENCE</scope>
</reference>
<keyword evidence="1" id="KW-1133">Transmembrane helix</keyword>
<name>A0AA86RHL6_9EUKA</name>
<dbReference type="AlphaFoldDB" id="A0AA86RHL6"/>
<organism evidence="2">
    <name type="scientific">Hexamita inflata</name>
    <dbReference type="NCBI Taxonomy" id="28002"/>
    <lineage>
        <taxon>Eukaryota</taxon>
        <taxon>Metamonada</taxon>
        <taxon>Diplomonadida</taxon>
        <taxon>Hexamitidae</taxon>
        <taxon>Hexamitinae</taxon>
        <taxon>Hexamita</taxon>
    </lineage>
</organism>
<evidence type="ECO:0000256" key="1">
    <source>
        <dbReference type="SAM" id="Phobius"/>
    </source>
</evidence>
<evidence type="ECO:0000313" key="3">
    <source>
        <dbReference type="EMBL" id="CAL6038406.1"/>
    </source>
</evidence>
<feature type="transmembrane region" description="Helical" evidence="1">
    <location>
        <begin position="68"/>
        <end position="95"/>
    </location>
</feature>